<name>A0ABY1QN83_9BACT</name>
<sequence length="137" mass="14938">MVARWLGVGGFALLGCQLLTGSICTGRLFAQEHACGSDCYGRAGGLSGTHPGSLPELPGVSDDWQADQRSMRSMRSMRPPGYEPSVGSSRQLSRRPYAMLPQSSAFPPQYSDGAERLSSAEAFARQEWIQRQRSLTR</sequence>
<dbReference type="EMBL" id="FXUG01000016">
    <property type="protein sequence ID" value="SMP73294.1"/>
    <property type="molecule type" value="Genomic_DNA"/>
</dbReference>
<protein>
    <submittedName>
        <fullName evidence="2">Uncharacterized protein</fullName>
    </submittedName>
</protein>
<evidence type="ECO:0000256" key="1">
    <source>
        <dbReference type="SAM" id="MobiDB-lite"/>
    </source>
</evidence>
<evidence type="ECO:0000313" key="2">
    <source>
        <dbReference type="EMBL" id="SMP73294.1"/>
    </source>
</evidence>
<accession>A0ABY1QN83</accession>
<comment type="caution">
    <text evidence="2">The sequence shown here is derived from an EMBL/GenBank/DDBJ whole genome shotgun (WGS) entry which is preliminary data.</text>
</comment>
<organism evidence="2 3">
    <name type="scientific">Neorhodopirellula lusitana</name>
    <dbReference type="NCBI Taxonomy" id="445327"/>
    <lineage>
        <taxon>Bacteria</taxon>
        <taxon>Pseudomonadati</taxon>
        <taxon>Planctomycetota</taxon>
        <taxon>Planctomycetia</taxon>
        <taxon>Pirellulales</taxon>
        <taxon>Pirellulaceae</taxon>
        <taxon>Neorhodopirellula</taxon>
    </lineage>
</organism>
<dbReference type="PROSITE" id="PS51257">
    <property type="entry name" value="PROKAR_LIPOPROTEIN"/>
    <property type="match status" value="1"/>
</dbReference>
<proteinExistence type="predicted"/>
<gene>
    <name evidence="2" type="ORF">SAMN06265222_11682</name>
</gene>
<reference evidence="2 3" key="1">
    <citation type="submission" date="2017-05" db="EMBL/GenBank/DDBJ databases">
        <authorList>
            <person name="Varghese N."/>
            <person name="Submissions S."/>
        </authorList>
    </citation>
    <scope>NUCLEOTIDE SEQUENCE [LARGE SCALE GENOMIC DNA]</scope>
    <source>
        <strain evidence="2 3">DSM 25457</strain>
    </source>
</reference>
<dbReference type="RefSeq" id="WP_283434730.1">
    <property type="nucleotide sequence ID" value="NZ_FXUG01000016.1"/>
</dbReference>
<dbReference type="Proteomes" id="UP001158067">
    <property type="component" value="Unassembled WGS sequence"/>
</dbReference>
<evidence type="ECO:0000313" key="3">
    <source>
        <dbReference type="Proteomes" id="UP001158067"/>
    </source>
</evidence>
<keyword evidence="3" id="KW-1185">Reference proteome</keyword>
<feature type="region of interest" description="Disordered" evidence="1">
    <location>
        <begin position="47"/>
        <end position="112"/>
    </location>
</feature>